<organism evidence="5 6">
    <name type="scientific">Aplysia californica</name>
    <name type="common">California sea hare</name>
    <dbReference type="NCBI Taxonomy" id="6500"/>
    <lineage>
        <taxon>Eukaryota</taxon>
        <taxon>Metazoa</taxon>
        <taxon>Spiralia</taxon>
        <taxon>Lophotrochozoa</taxon>
        <taxon>Mollusca</taxon>
        <taxon>Gastropoda</taxon>
        <taxon>Heterobranchia</taxon>
        <taxon>Euthyneura</taxon>
        <taxon>Tectipleura</taxon>
        <taxon>Aplysiida</taxon>
        <taxon>Aplysioidea</taxon>
        <taxon>Aplysiidae</taxon>
        <taxon>Aplysia</taxon>
    </lineage>
</organism>
<dbReference type="Pfam" id="PF03351">
    <property type="entry name" value="DOMON"/>
    <property type="match status" value="2"/>
</dbReference>
<dbReference type="PROSITE" id="PS50024">
    <property type="entry name" value="SEA"/>
    <property type="match status" value="1"/>
</dbReference>
<feature type="domain" description="SEA" evidence="3">
    <location>
        <begin position="323"/>
        <end position="439"/>
    </location>
</feature>
<keyword evidence="2" id="KW-0812">Transmembrane</keyword>
<evidence type="ECO:0000256" key="1">
    <source>
        <dbReference type="SAM" id="MobiDB-lite"/>
    </source>
</evidence>
<dbReference type="PANTHER" id="PTHR46901:SF2">
    <property type="entry name" value="GH04942P"/>
    <property type="match status" value="1"/>
</dbReference>
<sequence length="567" mass="61490">MDCVDLVVGTARGDLSRIGDYYTRDRSTPLFDHVYGGRDSLTAAMGYEENGETTILFRRKLTAEDEADWTIENGLMHVIWARGQEKGDTVHSPPTSLEQGEISDPGYYRPDELKYHGHADHRGTSSFNFFDADSNDAASGCSQGGCLNANSCPYSLNWTYSATDQSVTFEMSGTVADNEWMAIGFSDTNDMPNTDVIMAWFGQDGKGVVSDRYATGRSVPVADTQQNVEVISSVRLNGVSTFVFKRLVSTGDDAQDVRLNGNGNDASCPFVMYARTGSVDAQGNPGKHVNVPVRVGSRICFGVCSQDDGASTQPPSTTADPEVYIVVPSSIRLTRYEYSEASYGSLDTNVARELKRVVENSMDAALRGIQPNYVKSTVTGFRSGSVIADVDVTVQGQASQATAVRNQVESSMQQVVGTGSLNGAMVVDENYLQVAASPRVESLPPDNGNNNDDDDDDLGEAEIIIIAIAVAFCVVAVVVVAFKLWEANRNKSAGKNRMSNDSGSSTHSSNKKMSDSSPYMDIKTSGAKQMMQTRSSTAYMSEPHQQQMYDNPGYQAPNKNFHTTYIP</sequence>
<dbReference type="InterPro" id="IPR045266">
    <property type="entry name" value="DOH_DOMON"/>
</dbReference>
<accession>A0ABM1A0F5</accession>
<dbReference type="Gene3D" id="3.30.70.960">
    <property type="entry name" value="SEA domain"/>
    <property type="match status" value="1"/>
</dbReference>
<dbReference type="RefSeq" id="XP_012938304.1">
    <property type="nucleotide sequence ID" value="XM_013082850.2"/>
</dbReference>
<dbReference type="SUPFAM" id="SSF49344">
    <property type="entry name" value="CBD9-like"/>
    <property type="match status" value="1"/>
</dbReference>
<feature type="domain" description="DOMON" evidence="4">
    <location>
        <begin position="1"/>
        <end position="83"/>
    </location>
</feature>
<feature type="domain" description="DOMON" evidence="4">
    <location>
        <begin position="152"/>
        <end position="277"/>
    </location>
</feature>
<dbReference type="InterPro" id="IPR036364">
    <property type="entry name" value="SEA_dom_sf"/>
</dbReference>
<name>A0ABM1A0F5_APLCA</name>
<dbReference type="Pfam" id="PF01390">
    <property type="entry name" value="SEA"/>
    <property type="match status" value="1"/>
</dbReference>
<dbReference type="InterPro" id="IPR000082">
    <property type="entry name" value="SEA_dom"/>
</dbReference>
<evidence type="ECO:0000313" key="6">
    <source>
        <dbReference type="RefSeq" id="XP_012938304.1"/>
    </source>
</evidence>
<dbReference type="CDD" id="cd09631">
    <property type="entry name" value="DOMON_DOH"/>
    <property type="match status" value="2"/>
</dbReference>
<dbReference type="Proteomes" id="UP000694888">
    <property type="component" value="Unplaced"/>
</dbReference>
<dbReference type="InterPro" id="IPR005018">
    <property type="entry name" value="DOMON_domain"/>
</dbReference>
<keyword evidence="2" id="KW-1133">Transmembrane helix</keyword>
<evidence type="ECO:0000256" key="2">
    <source>
        <dbReference type="SAM" id="Phobius"/>
    </source>
</evidence>
<reference evidence="6" key="1">
    <citation type="submission" date="2025-08" db="UniProtKB">
        <authorList>
            <consortium name="RefSeq"/>
        </authorList>
    </citation>
    <scope>IDENTIFICATION</scope>
</reference>
<dbReference type="SMART" id="SM00664">
    <property type="entry name" value="DoH"/>
    <property type="match status" value="2"/>
</dbReference>
<gene>
    <name evidence="6" type="primary">LOC106011832</name>
</gene>
<keyword evidence="5" id="KW-1185">Reference proteome</keyword>
<keyword evidence="2" id="KW-0472">Membrane</keyword>
<feature type="compositionally biased region" description="Low complexity" evidence="1">
    <location>
        <begin position="499"/>
        <end position="508"/>
    </location>
</feature>
<dbReference type="PROSITE" id="PS50836">
    <property type="entry name" value="DOMON"/>
    <property type="match status" value="2"/>
</dbReference>
<dbReference type="SUPFAM" id="SSF82671">
    <property type="entry name" value="SEA domain"/>
    <property type="match status" value="1"/>
</dbReference>
<proteinExistence type="predicted"/>
<dbReference type="PANTHER" id="PTHR46901">
    <property type="entry name" value="GH04942P"/>
    <property type="match status" value="1"/>
</dbReference>
<feature type="transmembrane region" description="Helical" evidence="2">
    <location>
        <begin position="463"/>
        <end position="485"/>
    </location>
</feature>
<evidence type="ECO:0000259" key="4">
    <source>
        <dbReference type="PROSITE" id="PS50836"/>
    </source>
</evidence>
<evidence type="ECO:0000313" key="5">
    <source>
        <dbReference type="Proteomes" id="UP000694888"/>
    </source>
</evidence>
<feature type="region of interest" description="Disordered" evidence="1">
    <location>
        <begin position="492"/>
        <end position="521"/>
    </location>
</feature>
<dbReference type="GeneID" id="106011832"/>
<evidence type="ECO:0000259" key="3">
    <source>
        <dbReference type="PROSITE" id="PS50024"/>
    </source>
</evidence>
<protein>
    <submittedName>
        <fullName evidence="6">Uncharacterized protein LOC106011832</fullName>
    </submittedName>
</protein>